<evidence type="ECO:0000313" key="2">
    <source>
        <dbReference type="Proteomes" id="UP000014480"/>
    </source>
</evidence>
<reference evidence="2" key="2">
    <citation type="journal article" date="2019" name="Mol. Plant Microbe Interact.">
        <title>Genome sequence resources for four phytopathogenic fungi from the Colletotrichum orbiculare species complex.</title>
        <authorList>
            <person name="Gan P."/>
            <person name="Tsushima A."/>
            <person name="Narusaka M."/>
            <person name="Narusaka Y."/>
            <person name="Takano Y."/>
            <person name="Kubo Y."/>
            <person name="Shirasu K."/>
        </authorList>
    </citation>
    <scope>GENOME REANNOTATION</scope>
    <source>
        <strain evidence="2">104-T / ATCC 96160 / CBS 514.97 / LARS 414 / MAFF 240422</strain>
    </source>
</reference>
<comment type="caution">
    <text evidence="1">The sequence shown here is derived from an EMBL/GenBank/DDBJ whole genome shotgun (WGS) entry which is preliminary data.</text>
</comment>
<accession>A0A484FVJ1</accession>
<dbReference type="AlphaFoldDB" id="A0A484FVJ1"/>
<organism evidence="1 2">
    <name type="scientific">Colletotrichum orbiculare (strain 104-T / ATCC 96160 / CBS 514.97 / LARS 414 / MAFF 240422)</name>
    <name type="common">Cucumber anthracnose fungus</name>
    <name type="synonym">Colletotrichum lagenarium</name>
    <dbReference type="NCBI Taxonomy" id="1213857"/>
    <lineage>
        <taxon>Eukaryota</taxon>
        <taxon>Fungi</taxon>
        <taxon>Dikarya</taxon>
        <taxon>Ascomycota</taxon>
        <taxon>Pezizomycotina</taxon>
        <taxon>Sordariomycetes</taxon>
        <taxon>Hypocreomycetidae</taxon>
        <taxon>Glomerellales</taxon>
        <taxon>Glomerellaceae</taxon>
        <taxon>Colletotrichum</taxon>
        <taxon>Colletotrichum orbiculare species complex</taxon>
    </lineage>
</organism>
<gene>
    <name evidence="1" type="ORF">Cob_v005350</name>
</gene>
<proteinExistence type="predicted"/>
<reference evidence="2" key="1">
    <citation type="journal article" date="2013" name="New Phytol.">
        <title>Comparative genomic and transcriptomic analyses reveal the hemibiotrophic stage shift of Colletotrichum fungi.</title>
        <authorList>
            <person name="Gan P."/>
            <person name="Ikeda K."/>
            <person name="Irieda H."/>
            <person name="Narusaka M."/>
            <person name="O'Connell R.J."/>
            <person name="Narusaka Y."/>
            <person name="Takano Y."/>
            <person name="Kubo Y."/>
            <person name="Shirasu K."/>
        </authorList>
    </citation>
    <scope>NUCLEOTIDE SEQUENCE [LARGE SCALE GENOMIC DNA]</scope>
    <source>
        <strain evidence="2">104-T / ATCC 96160 / CBS 514.97 / LARS 414 / MAFF 240422</strain>
    </source>
</reference>
<dbReference type="Proteomes" id="UP000014480">
    <property type="component" value="Unassembled WGS sequence"/>
</dbReference>
<dbReference type="EMBL" id="AMCV02000013">
    <property type="protein sequence ID" value="TDZ21715.1"/>
    <property type="molecule type" value="Genomic_DNA"/>
</dbReference>
<sequence length="147" mass="16600">MPPTANKKHTLLGFSPRATSGPFEQYIHDIPSLPTAVIDYVAASRKYLVFEGQSVAITRLSTMTCGLNLSATEDSLKTPCYVNTLLHKLVAICSYQLSHLASYYFIEKRMPVSHREQLGYKSALRFQGTPYRDYWLPNPETYLGGFE</sequence>
<evidence type="ECO:0000313" key="1">
    <source>
        <dbReference type="EMBL" id="TDZ21715.1"/>
    </source>
</evidence>
<name>A0A484FVJ1_COLOR</name>
<protein>
    <submittedName>
        <fullName evidence="1">Uncharacterized protein</fullName>
    </submittedName>
</protein>
<keyword evidence="2" id="KW-1185">Reference proteome</keyword>